<accession>A0A671WF46</accession>
<dbReference type="GO" id="GO:0042613">
    <property type="term" value="C:MHC class II protein complex"/>
    <property type="evidence" value="ECO:0007669"/>
    <property type="project" value="InterPro"/>
</dbReference>
<dbReference type="SMART" id="SM00921">
    <property type="entry name" value="MHC_II_beta"/>
    <property type="match status" value="1"/>
</dbReference>
<evidence type="ECO:0000256" key="2">
    <source>
        <dbReference type="ARBA" id="ARBA00022692"/>
    </source>
</evidence>
<feature type="domain" description="Ig-like" evidence="7">
    <location>
        <begin position="120"/>
        <end position="209"/>
    </location>
</feature>
<evidence type="ECO:0000313" key="8">
    <source>
        <dbReference type="Ensembl" id="ENSSAUP00010037699.1"/>
    </source>
</evidence>
<comment type="subcellular location">
    <subcellularLocation>
        <location evidence="1">Membrane</location>
        <topology evidence="1">Single-pass type I membrane protein</topology>
    </subcellularLocation>
</comment>
<dbReference type="InterPro" id="IPR036179">
    <property type="entry name" value="Ig-like_dom_sf"/>
</dbReference>
<evidence type="ECO:0000313" key="9">
    <source>
        <dbReference type="Proteomes" id="UP000472265"/>
    </source>
</evidence>
<dbReference type="Proteomes" id="UP000472265">
    <property type="component" value="Chromosome 17"/>
</dbReference>
<dbReference type="InterPro" id="IPR050160">
    <property type="entry name" value="MHC/Immunoglobulin"/>
</dbReference>
<dbReference type="InterPro" id="IPR014745">
    <property type="entry name" value="MHC_II_a/b_N"/>
</dbReference>
<dbReference type="PANTHER" id="PTHR19944:SF99">
    <property type="entry name" value="HLA CLASS II HISTOCOMPATIBILITY ANTIGEN, DRB1 BETA CHAIN"/>
    <property type="match status" value="1"/>
</dbReference>
<dbReference type="GO" id="GO:0019882">
    <property type="term" value="P:antigen processing and presentation"/>
    <property type="evidence" value="ECO:0007669"/>
    <property type="project" value="InterPro"/>
</dbReference>
<feature type="transmembrane region" description="Helical" evidence="6">
    <location>
        <begin position="231"/>
        <end position="252"/>
    </location>
</feature>
<dbReference type="InParanoid" id="A0A671WF46"/>
<keyword evidence="3 6" id="KW-1133">Transmembrane helix</keyword>
<evidence type="ECO:0000256" key="4">
    <source>
        <dbReference type="ARBA" id="ARBA00023157"/>
    </source>
</evidence>
<dbReference type="InterPro" id="IPR011162">
    <property type="entry name" value="MHC_I/II-like_Ag-recog"/>
</dbReference>
<organism evidence="8 9">
    <name type="scientific">Sparus aurata</name>
    <name type="common">Gilthead sea bream</name>
    <dbReference type="NCBI Taxonomy" id="8175"/>
    <lineage>
        <taxon>Eukaryota</taxon>
        <taxon>Metazoa</taxon>
        <taxon>Chordata</taxon>
        <taxon>Craniata</taxon>
        <taxon>Vertebrata</taxon>
        <taxon>Euteleostomi</taxon>
        <taxon>Actinopterygii</taxon>
        <taxon>Neopterygii</taxon>
        <taxon>Teleostei</taxon>
        <taxon>Neoteleostei</taxon>
        <taxon>Acanthomorphata</taxon>
        <taxon>Eupercaria</taxon>
        <taxon>Spariformes</taxon>
        <taxon>Sparidae</taxon>
        <taxon>Sparus</taxon>
    </lineage>
</organism>
<reference evidence="8" key="1">
    <citation type="submission" date="2021-04" db="EMBL/GenBank/DDBJ databases">
        <authorList>
            <consortium name="Wellcome Sanger Institute Data Sharing"/>
        </authorList>
    </citation>
    <scope>NUCLEOTIDE SEQUENCE [LARGE SCALE GENOMIC DNA]</scope>
</reference>
<protein>
    <recommendedName>
        <fullName evidence="7">Ig-like domain-containing protein</fullName>
    </recommendedName>
</protein>
<keyword evidence="6" id="KW-0472">Membrane</keyword>
<dbReference type="InterPro" id="IPR013783">
    <property type="entry name" value="Ig-like_fold"/>
</dbReference>
<dbReference type="Gene3D" id="3.10.320.10">
    <property type="entry name" value="Class II Histocompatibility Antigen, M Beta Chain, Chain B, domain 1"/>
    <property type="match status" value="1"/>
</dbReference>
<dbReference type="GeneTree" id="ENSGT00950000183127"/>
<evidence type="ECO:0000256" key="5">
    <source>
        <dbReference type="ARBA" id="ARBA00023180"/>
    </source>
</evidence>
<evidence type="ECO:0000256" key="6">
    <source>
        <dbReference type="SAM" id="Phobius"/>
    </source>
</evidence>
<dbReference type="AlphaFoldDB" id="A0A671WF46"/>
<dbReference type="InterPro" id="IPR007110">
    <property type="entry name" value="Ig-like_dom"/>
</dbReference>
<keyword evidence="2 6" id="KW-0812">Transmembrane</keyword>
<dbReference type="InterPro" id="IPR003597">
    <property type="entry name" value="Ig_C1-set"/>
</dbReference>
<dbReference type="Pfam" id="PF00969">
    <property type="entry name" value="MHC_II_beta"/>
    <property type="match status" value="1"/>
</dbReference>
<dbReference type="Ensembl" id="ENSSAUT00010039707.1">
    <property type="protein sequence ID" value="ENSSAUP00010037699.1"/>
    <property type="gene ID" value="ENSSAUG00010015553.1"/>
</dbReference>
<dbReference type="SUPFAM" id="SSF54452">
    <property type="entry name" value="MHC antigen-recognition domain"/>
    <property type="match status" value="1"/>
</dbReference>
<dbReference type="PROSITE" id="PS50835">
    <property type="entry name" value="IG_LIKE"/>
    <property type="match status" value="1"/>
</dbReference>
<proteinExistence type="predicted"/>
<dbReference type="InterPro" id="IPR000353">
    <property type="entry name" value="MHC_II_b_N"/>
</dbReference>
<name>A0A671WF46_SPAAU</name>
<evidence type="ECO:0000256" key="3">
    <source>
        <dbReference type="ARBA" id="ARBA00022989"/>
    </source>
</evidence>
<reference evidence="8" key="3">
    <citation type="submission" date="2025-09" db="UniProtKB">
        <authorList>
            <consortium name="Ensembl"/>
        </authorList>
    </citation>
    <scope>IDENTIFICATION</scope>
</reference>
<evidence type="ECO:0000256" key="1">
    <source>
        <dbReference type="ARBA" id="ARBA00004479"/>
    </source>
</evidence>
<feature type="transmembrane region" description="Helical" evidence="6">
    <location>
        <begin position="258"/>
        <end position="275"/>
    </location>
</feature>
<keyword evidence="5" id="KW-0325">Glycoprotein</keyword>
<evidence type="ECO:0000259" key="7">
    <source>
        <dbReference type="PROSITE" id="PS50835"/>
    </source>
</evidence>
<dbReference type="GO" id="GO:0006955">
    <property type="term" value="P:immune response"/>
    <property type="evidence" value="ECO:0007669"/>
    <property type="project" value="InterPro"/>
</dbReference>
<dbReference type="SMART" id="SM00407">
    <property type="entry name" value="IGc1"/>
    <property type="match status" value="1"/>
</dbReference>
<dbReference type="PANTHER" id="PTHR19944">
    <property type="entry name" value="MHC CLASS II-RELATED"/>
    <property type="match status" value="1"/>
</dbReference>
<feature type="transmembrane region" description="Helical" evidence="6">
    <location>
        <begin position="20"/>
        <end position="38"/>
    </location>
</feature>
<dbReference type="Pfam" id="PF07654">
    <property type="entry name" value="C1-set"/>
    <property type="match status" value="1"/>
</dbReference>
<dbReference type="Gene3D" id="2.60.40.10">
    <property type="entry name" value="Immunoglobulins"/>
    <property type="match status" value="1"/>
</dbReference>
<keyword evidence="4" id="KW-1015">Disulfide bond</keyword>
<dbReference type="SUPFAM" id="SSF48726">
    <property type="entry name" value="Immunoglobulin"/>
    <property type="match status" value="1"/>
</dbReference>
<sequence>MNSIDVETFQSGLKWWNLKFVITDFLFIAGGYVVQGMYDCEYSDDMKDMVFFVKNVFNQKLCTIYDSRVGKYIGFAEHCIKDADHFNNQAWKMRLRRIQVETVCRYNLIWCSNHFYTPVPPIVKVHQTKPADYGERSMLECSVWGFFPKEVSVSWLRDGVEVTTDVASTDVMANGDWSYQLHSYLEFTPRKWERVTCRVDHRSLRAGLEVDWGKDESGGENLKMLMPHMTLLSKVSFLLTIFNISVVCRNIIMATGLLGYLFIATTALPLVFSPIQC</sequence>
<keyword evidence="9" id="KW-1185">Reference proteome</keyword>
<reference evidence="8" key="2">
    <citation type="submission" date="2025-08" db="UniProtKB">
        <authorList>
            <consortium name="Ensembl"/>
        </authorList>
    </citation>
    <scope>IDENTIFICATION</scope>
</reference>